<keyword evidence="2" id="KW-1185">Reference proteome</keyword>
<sequence length="192" mass="21336">MKLKCSSFGLGWPTPKPAIAFYGLDCSDLVTLVQTIKAGQYTSARDLVPPPCRGHLCGRSCRLSYRPCCQRTRSAPIFLIHIPYNVLPFVVRRDFGARLQGYNGIVYLYDIIDDRNCLRAKAELDNIIPDDGRTKPVLILIPRQPGSVDMDGPALIKKYSLEERVERAPGKVAVFGCCLTPTETSGYQQGEL</sequence>
<evidence type="ECO:0000313" key="1">
    <source>
        <dbReference type="EMBL" id="PPQ72884.1"/>
    </source>
</evidence>
<name>A0A409W2X9_9AGAR</name>
<accession>A0A409W2X9</accession>
<reference evidence="1 2" key="1">
    <citation type="journal article" date="2018" name="Evol. Lett.">
        <title>Horizontal gene cluster transfer increased hallucinogenic mushroom diversity.</title>
        <authorList>
            <person name="Reynolds H.T."/>
            <person name="Vijayakumar V."/>
            <person name="Gluck-Thaler E."/>
            <person name="Korotkin H.B."/>
            <person name="Matheny P.B."/>
            <person name="Slot J.C."/>
        </authorList>
    </citation>
    <scope>NUCLEOTIDE SEQUENCE [LARGE SCALE GENOMIC DNA]</scope>
    <source>
        <strain evidence="1 2">SRW20</strain>
    </source>
</reference>
<comment type="caution">
    <text evidence="1">The sequence shown here is derived from an EMBL/GenBank/DDBJ whole genome shotgun (WGS) entry which is preliminary data.</text>
</comment>
<protein>
    <submittedName>
        <fullName evidence="1">Uncharacterized protein</fullName>
    </submittedName>
</protein>
<dbReference type="Proteomes" id="UP000284706">
    <property type="component" value="Unassembled WGS sequence"/>
</dbReference>
<proteinExistence type="predicted"/>
<dbReference type="InParanoid" id="A0A409W2X9"/>
<organism evidence="1 2">
    <name type="scientific">Gymnopilus dilepis</name>
    <dbReference type="NCBI Taxonomy" id="231916"/>
    <lineage>
        <taxon>Eukaryota</taxon>
        <taxon>Fungi</taxon>
        <taxon>Dikarya</taxon>
        <taxon>Basidiomycota</taxon>
        <taxon>Agaricomycotina</taxon>
        <taxon>Agaricomycetes</taxon>
        <taxon>Agaricomycetidae</taxon>
        <taxon>Agaricales</taxon>
        <taxon>Agaricineae</taxon>
        <taxon>Hymenogastraceae</taxon>
        <taxon>Gymnopilus</taxon>
    </lineage>
</organism>
<gene>
    <name evidence="1" type="ORF">CVT26_003505</name>
</gene>
<dbReference type="EMBL" id="NHYE01005434">
    <property type="protein sequence ID" value="PPQ72884.1"/>
    <property type="molecule type" value="Genomic_DNA"/>
</dbReference>
<evidence type="ECO:0000313" key="2">
    <source>
        <dbReference type="Proteomes" id="UP000284706"/>
    </source>
</evidence>
<dbReference type="AlphaFoldDB" id="A0A409W2X9"/>